<evidence type="ECO:0000313" key="2">
    <source>
        <dbReference type="Proteomes" id="UP000325313"/>
    </source>
</evidence>
<dbReference type="EMBL" id="VDEP01000076">
    <property type="protein sequence ID" value="KAA1132735.1"/>
    <property type="molecule type" value="Genomic_DNA"/>
</dbReference>
<dbReference type="AlphaFoldDB" id="A0A5B0S5P7"/>
<name>A0A5B0S5P7_PUCGR</name>
<comment type="caution">
    <text evidence="1">The sequence shown here is derived from an EMBL/GenBank/DDBJ whole genome shotgun (WGS) entry which is preliminary data.</text>
</comment>
<gene>
    <name evidence="1" type="ORF">PGTUg99_000190</name>
</gene>
<protein>
    <submittedName>
        <fullName evidence="1">Uncharacterized protein</fullName>
    </submittedName>
</protein>
<dbReference type="Proteomes" id="UP000325313">
    <property type="component" value="Unassembled WGS sequence"/>
</dbReference>
<reference evidence="1 2" key="1">
    <citation type="submission" date="2019-05" db="EMBL/GenBank/DDBJ databases">
        <title>Emergence of the Ug99 lineage of the wheat stem rust pathogen through somatic hybridization.</title>
        <authorList>
            <person name="Li F."/>
            <person name="Upadhyaya N.M."/>
            <person name="Sperschneider J."/>
            <person name="Matny O."/>
            <person name="Nguyen-Phuc H."/>
            <person name="Mago R."/>
            <person name="Raley C."/>
            <person name="Miller M.E."/>
            <person name="Silverstein K.A.T."/>
            <person name="Henningsen E."/>
            <person name="Hirsch C.D."/>
            <person name="Visser B."/>
            <person name="Pretorius Z.A."/>
            <person name="Steffenson B.J."/>
            <person name="Schwessinger B."/>
            <person name="Dodds P.N."/>
            <person name="Figueroa M."/>
        </authorList>
    </citation>
    <scope>NUCLEOTIDE SEQUENCE [LARGE SCALE GENOMIC DNA]</scope>
    <source>
        <strain evidence="1 2">Ug99</strain>
    </source>
</reference>
<accession>A0A5B0S5P7</accession>
<proteinExistence type="predicted"/>
<evidence type="ECO:0000313" key="1">
    <source>
        <dbReference type="EMBL" id="KAA1132735.1"/>
    </source>
</evidence>
<sequence>IAVDSGDIFTYVVELLATLTHRSVSSQSLVGASRASRSSERVSVHFLLSCAWWSLLVVCQQTQEELTPSLVSSHHPNLTGGLVFGFQRVAVEPATPNRLCLNPASHESGLQGCTCQIPGVPGPAYHSSCPVFRKTNSPEQTRTAHWSSP</sequence>
<feature type="non-terminal residue" evidence="1">
    <location>
        <position position="1"/>
    </location>
</feature>
<organism evidence="1 2">
    <name type="scientific">Puccinia graminis f. sp. tritici</name>
    <dbReference type="NCBI Taxonomy" id="56615"/>
    <lineage>
        <taxon>Eukaryota</taxon>
        <taxon>Fungi</taxon>
        <taxon>Dikarya</taxon>
        <taxon>Basidiomycota</taxon>
        <taxon>Pucciniomycotina</taxon>
        <taxon>Pucciniomycetes</taxon>
        <taxon>Pucciniales</taxon>
        <taxon>Pucciniaceae</taxon>
        <taxon>Puccinia</taxon>
    </lineage>
</organism>